<reference evidence="2 3" key="1">
    <citation type="journal article" date="2019" name="Sci. Rep.">
        <title>Nanopore sequencing improves the draft genome of the human pathogenic amoeba Naegleria fowleri.</title>
        <authorList>
            <person name="Liechti N."/>
            <person name="Schurch N."/>
            <person name="Bruggmann R."/>
            <person name="Wittwer M."/>
        </authorList>
    </citation>
    <scope>NUCLEOTIDE SEQUENCE [LARGE SCALE GENOMIC DNA]</scope>
    <source>
        <strain evidence="2 3">ATCC 30894</strain>
    </source>
</reference>
<feature type="compositionally biased region" description="Polar residues" evidence="1">
    <location>
        <begin position="14"/>
        <end position="27"/>
    </location>
</feature>
<protein>
    <submittedName>
        <fullName evidence="2">Uncharacterized protein</fullName>
    </submittedName>
</protein>
<dbReference type="GeneID" id="68107600"/>
<gene>
    <name evidence="2" type="ORF">FDP41_000382</name>
</gene>
<dbReference type="VEuPathDB" id="AmoebaDB:NfTy_000750"/>
<name>A0A6A5C232_NAEFO</name>
<comment type="caution">
    <text evidence="2">The sequence shown here is derived from an EMBL/GenBank/DDBJ whole genome shotgun (WGS) entry which is preliminary data.</text>
</comment>
<sequence>MPKPSKSDNKRAQNEASSSSNEPQFAQPTPKKTRLVQSRLTFGGSSSLVGQHSFSVDQVASSSSHQDQPPIMIQSTLLPSGLLL</sequence>
<evidence type="ECO:0000313" key="2">
    <source>
        <dbReference type="EMBL" id="KAF0984483.1"/>
    </source>
</evidence>
<evidence type="ECO:0000313" key="3">
    <source>
        <dbReference type="Proteomes" id="UP000444721"/>
    </source>
</evidence>
<proteinExistence type="predicted"/>
<feature type="compositionally biased region" description="Basic and acidic residues" evidence="1">
    <location>
        <begin position="1"/>
        <end position="13"/>
    </location>
</feature>
<dbReference type="RefSeq" id="XP_044569196.1">
    <property type="nucleotide sequence ID" value="XM_044707166.1"/>
</dbReference>
<dbReference type="EMBL" id="VFQX01000002">
    <property type="protein sequence ID" value="KAF0984483.1"/>
    <property type="molecule type" value="Genomic_DNA"/>
</dbReference>
<dbReference type="AlphaFoldDB" id="A0A6A5C232"/>
<feature type="region of interest" description="Disordered" evidence="1">
    <location>
        <begin position="1"/>
        <end position="33"/>
    </location>
</feature>
<dbReference type="VEuPathDB" id="AmoebaDB:FDP41_000382"/>
<accession>A0A6A5C232</accession>
<keyword evidence="3" id="KW-1185">Reference proteome</keyword>
<dbReference type="Proteomes" id="UP000444721">
    <property type="component" value="Unassembled WGS sequence"/>
</dbReference>
<evidence type="ECO:0000256" key="1">
    <source>
        <dbReference type="SAM" id="MobiDB-lite"/>
    </source>
</evidence>
<organism evidence="2 3">
    <name type="scientific">Naegleria fowleri</name>
    <name type="common">Brain eating amoeba</name>
    <dbReference type="NCBI Taxonomy" id="5763"/>
    <lineage>
        <taxon>Eukaryota</taxon>
        <taxon>Discoba</taxon>
        <taxon>Heterolobosea</taxon>
        <taxon>Tetramitia</taxon>
        <taxon>Eutetramitia</taxon>
        <taxon>Vahlkampfiidae</taxon>
        <taxon>Naegleria</taxon>
    </lineage>
</organism>